<evidence type="ECO:0000313" key="5">
    <source>
        <dbReference type="EMBL" id="MBO8223633.1"/>
    </source>
</evidence>
<sequence>MNKISVLFVCLGNICRSPAAESIFIRLLEKKGLTDAFIVDSAGTGSWHIGKKADSRMRIAAERRDISILSRARQINSKDFEEFNYILAMDDSNFKNIQDLKNRTASNGFASIKKIQDFRSVFNEQEVPDPYFGGDEGFDYVLDILEDSVNGFLESIS</sequence>
<proteinExistence type="inferred from homology"/>
<dbReference type="InterPro" id="IPR052995">
    <property type="entry name" value="LMW-PTP"/>
</dbReference>
<comment type="similarity">
    <text evidence="1">Belongs to the low molecular weight phosphotyrosine protein phosphatase family.</text>
</comment>
<gene>
    <name evidence="5" type="ORF">HA142_08935</name>
</gene>
<evidence type="ECO:0000256" key="1">
    <source>
        <dbReference type="ARBA" id="ARBA00011063"/>
    </source>
</evidence>
<dbReference type="CDD" id="cd16343">
    <property type="entry name" value="LMWPTP"/>
    <property type="match status" value="1"/>
</dbReference>
<accession>A0A8I1X4D2</accession>
<organism evidence="5 6">
    <name type="scientific">Prochlorococcus marinus str. XMU1401</name>
    <dbReference type="NCBI Taxonomy" id="2052594"/>
    <lineage>
        <taxon>Bacteria</taxon>
        <taxon>Bacillati</taxon>
        <taxon>Cyanobacteriota</taxon>
        <taxon>Cyanophyceae</taxon>
        <taxon>Synechococcales</taxon>
        <taxon>Prochlorococcaceae</taxon>
        <taxon>Prochlorococcus</taxon>
    </lineage>
</organism>
<evidence type="ECO:0000259" key="4">
    <source>
        <dbReference type="SMART" id="SM00226"/>
    </source>
</evidence>
<feature type="domain" description="Phosphotyrosine protein phosphatase I" evidence="4">
    <location>
        <begin position="4"/>
        <end position="155"/>
    </location>
</feature>
<evidence type="ECO:0000256" key="2">
    <source>
        <dbReference type="ARBA" id="ARBA00022801"/>
    </source>
</evidence>
<keyword evidence="2" id="KW-0378">Hydrolase</keyword>
<comment type="caution">
    <text evidence="5">The sequence shown here is derived from an EMBL/GenBank/DDBJ whole genome shotgun (WGS) entry which is preliminary data.</text>
</comment>
<dbReference type="PANTHER" id="PTHR47439:SF1">
    <property type="entry name" value="ACID PHOSPHATASE"/>
    <property type="match status" value="1"/>
</dbReference>
<feature type="active site" evidence="3">
    <location>
        <position position="16"/>
    </location>
</feature>
<dbReference type="AlphaFoldDB" id="A0A8I1X4D2"/>
<dbReference type="GO" id="GO:0004725">
    <property type="term" value="F:protein tyrosine phosphatase activity"/>
    <property type="evidence" value="ECO:0007669"/>
    <property type="project" value="InterPro"/>
</dbReference>
<dbReference type="SMART" id="SM00226">
    <property type="entry name" value="LMWPc"/>
    <property type="match status" value="1"/>
</dbReference>
<feature type="active site" description="Proton donor" evidence="3">
    <location>
        <position position="129"/>
    </location>
</feature>
<name>A0A8I1X4D2_PROMR</name>
<dbReference type="InterPro" id="IPR017867">
    <property type="entry name" value="Tyr_phospatase_low_mol_wt"/>
</dbReference>
<dbReference type="EMBL" id="JAAORC010000002">
    <property type="protein sequence ID" value="MBO8223633.1"/>
    <property type="molecule type" value="Genomic_DNA"/>
</dbReference>
<reference evidence="5" key="1">
    <citation type="submission" date="2020-03" db="EMBL/GenBank/DDBJ databases">
        <title>Genome differentiation and subclade ecological adaptation of Prochlorococcus HLII clade in the global ocean.</title>
        <authorList>
            <person name="Yan W."/>
            <person name="Fen X."/>
            <person name="Zhang W."/>
        </authorList>
    </citation>
    <scope>NUCLEOTIDE SEQUENCE</scope>
    <source>
        <strain evidence="5">XMU1401</strain>
    </source>
</reference>
<dbReference type="Gene3D" id="3.40.50.2300">
    <property type="match status" value="1"/>
</dbReference>
<dbReference type="PRINTS" id="PR00719">
    <property type="entry name" value="LMWPTPASE"/>
</dbReference>
<dbReference type="InterPro" id="IPR036196">
    <property type="entry name" value="Ptyr_pPase_sf"/>
</dbReference>
<dbReference type="Proteomes" id="UP000666562">
    <property type="component" value="Unassembled WGS sequence"/>
</dbReference>
<dbReference type="SUPFAM" id="SSF52788">
    <property type="entry name" value="Phosphotyrosine protein phosphatases I"/>
    <property type="match status" value="1"/>
</dbReference>
<dbReference type="Pfam" id="PF01451">
    <property type="entry name" value="LMWPc"/>
    <property type="match status" value="1"/>
</dbReference>
<feature type="active site" description="Nucleophile" evidence="3">
    <location>
        <position position="10"/>
    </location>
</feature>
<dbReference type="PANTHER" id="PTHR47439">
    <property type="entry name" value="LOW MOLECULAR WEIGHT PHOSPHOTYROSINE PROTEIN PHOSPHATASE-RELATED"/>
    <property type="match status" value="1"/>
</dbReference>
<protein>
    <submittedName>
        <fullName evidence="5">Low molecular weight phosphotyrosine protein phosphatase</fullName>
    </submittedName>
</protein>
<dbReference type="RefSeq" id="WP_100884160.1">
    <property type="nucleotide sequence ID" value="NZ_JAAORC010000002.1"/>
</dbReference>
<evidence type="ECO:0000313" key="6">
    <source>
        <dbReference type="Proteomes" id="UP000666562"/>
    </source>
</evidence>
<dbReference type="InterPro" id="IPR023485">
    <property type="entry name" value="Ptyr_pPase"/>
</dbReference>
<evidence type="ECO:0000256" key="3">
    <source>
        <dbReference type="PIRSR" id="PIRSR617867-1"/>
    </source>
</evidence>